<feature type="transmembrane region" description="Helical" evidence="1">
    <location>
        <begin position="21"/>
        <end position="43"/>
    </location>
</feature>
<feature type="transmembrane region" description="Helical" evidence="1">
    <location>
        <begin position="201"/>
        <end position="222"/>
    </location>
</feature>
<reference evidence="2 3" key="1">
    <citation type="journal article" date="2020" name="ISME J.">
        <title>Uncovering the hidden diversity of litter-decomposition mechanisms in mushroom-forming fungi.</title>
        <authorList>
            <person name="Floudas D."/>
            <person name="Bentzer J."/>
            <person name="Ahren D."/>
            <person name="Johansson T."/>
            <person name="Persson P."/>
            <person name="Tunlid A."/>
        </authorList>
    </citation>
    <scope>NUCLEOTIDE SEQUENCE [LARGE SCALE GENOMIC DNA]</scope>
    <source>
        <strain evidence="2 3">CBS 291.85</strain>
    </source>
</reference>
<comment type="caution">
    <text evidence="2">The sequence shown here is derived from an EMBL/GenBank/DDBJ whole genome shotgun (WGS) entry which is preliminary data.</text>
</comment>
<dbReference type="Proteomes" id="UP000559256">
    <property type="component" value="Unassembled WGS sequence"/>
</dbReference>
<keyword evidence="1" id="KW-1133">Transmembrane helix</keyword>
<sequence>MWPTFKTEQPFVPPDFTKQDIALVSLVWGFTLGFGYFVVLHAVRLTRRARRFSMFIILIWLELAGSSIYGIVSMLYVNSVVPSSFWIYFAILIGWILQLQCLIQIIVNRIGLLMYDPRQRRMLKIGMLLWIGVYNLAVAMIWIPAQLQINESYIHVNRIFDRLGKCLYLLTDAALNWYFIHTVKKQLVTAGLRKYDRLVTFNVLILGVSLAMDALIIGAMFLPNPFLYTIFHPLAYTVKLEIEMTMSNLIVAVATDSGIPIDEFETGTKAFSSHGFGPVSQPVRFRHTLSIDSRAHRVDSIALSYRTSPSGAIDSPLHDIDALSLRSGKSVVSAKPRSASVDSKTVVKCSCNCGRTSSPHCPDLRTEV</sequence>
<dbReference type="AlphaFoldDB" id="A0A8H5LT73"/>
<evidence type="ECO:0000256" key="1">
    <source>
        <dbReference type="SAM" id="Phobius"/>
    </source>
</evidence>
<dbReference type="OrthoDB" id="3205825at2759"/>
<evidence type="ECO:0000313" key="3">
    <source>
        <dbReference type="Proteomes" id="UP000559256"/>
    </source>
</evidence>
<feature type="transmembrane region" description="Helical" evidence="1">
    <location>
        <begin position="159"/>
        <end position="180"/>
    </location>
</feature>
<feature type="transmembrane region" description="Helical" evidence="1">
    <location>
        <begin position="55"/>
        <end position="79"/>
    </location>
</feature>
<organism evidence="2 3">
    <name type="scientific">Tetrapyrgos nigripes</name>
    <dbReference type="NCBI Taxonomy" id="182062"/>
    <lineage>
        <taxon>Eukaryota</taxon>
        <taxon>Fungi</taxon>
        <taxon>Dikarya</taxon>
        <taxon>Basidiomycota</taxon>
        <taxon>Agaricomycotina</taxon>
        <taxon>Agaricomycetes</taxon>
        <taxon>Agaricomycetidae</taxon>
        <taxon>Agaricales</taxon>
        <taxon>Marasmiineae</taxon>
        <taxon>Marasmiaceae</taxon>
        <taxon>Tetrapyrgos</taxon>
    </lineage>
</organism>
<keyword evidence="1" id="KW-0472">Membrane</keyword>
<accession>A0A8H5LT73</accession>
<keyword evidence="3" id="KW-1185">Reference proteome</keyword>
<evidence type="ECO:0000313" key="2">
    <source>
        <dbReference type="EMBL" id="KAF5368526.1"/>
    </source>
</evidence>
<keyword evidence="1" id="KW-0812">Transmembrane</keyword>
<gene>
    <name evidence="2" type="ORF">D9758_002454</name>
</gene>
<dbReference type="PANTHER" id="PTHR35179">
    <property type="entry name" value="PROTEIN CBG02620"/>
    <property type="match status" value="1"/>
</dbReference>
<protein>
    <recommendedName>
        <fullName evidence="4">Integral membrane protein</fullName>
    </recommendedName>
</protein>
<evidence type="ECO:0008006" key="4">
    <source>
        <dbReference type="Google" id="ProtNLM"/>
    </source>
</evidence>
<dbReference type="PANTHER" id="PTHR35179:SF1">
    <property type="entry name" value="INTEGRAL MEMBRANE PROTEIN"/>
    <property type="match status" value="1"/>
</dbReference>
<feature type="transmembrane region" description="Helical" evidence="1">
    <location>
        <begin position="128"/>
        <end position="147"/>
    </location>
</feature>
<feature type="transmembrane region" description="Helical" evidence="1">
    <location>
        <begin position="85"/>
        <end position="107"/>
    </location>
</feature>
<name>A0A8H5LT73_9AGAR</name>
<dbReference type="EMBL" id="JAACJM010000015">
    <property type="protein sequence ID" value="KAF5368526.1"/>
    <property type="molecule type" value="Genomic_DNA"/>
</dbReference>
<proteinExistence type="predicted"/>